<dbReference type="Proteomes" id="UP000887577">
    <property type="component" value="Unplaced"/>
</dbReference>
<dbReference type="PANTHER" id="PTHR12150">
    <property type="entry name" value="CLASS IV SAM-BINDING METHYLTRANSFERASE-RELATED"/>
    <property type="match status" value="1"/>
</dbReference>
<reference evidence="3" key="1">
    <citation type="submission" date="2022-11" db="UniProtKB">
        <authorList>
            <consortium name="WormBaseParasite"/>
        </authorList>
    </citation>
    <scope>IDENTIFICATION</scope>
</reference>
<evidence type="ECO:0000313" key="3">
    <source>
        <dbReference type="WBParaSite" id="PSU_v2.g20987.t1"/>
    </source>
</evidence>
<evidence type="ECO:0000256" key="1">
    <source>
        <dbReference type="ARBA" id="ARBA00009841"/>
    </source>
</evidence>
<dbReference type="Pfam" id="PF02598">
    <property type="entry name" value="Methyltrn_RNA_3"/>
    <property type="match status" value="1"/>
</dbReference>
<dbReference type="Gene3D" id="3.40.1280.10">
    <property type="match status" value="1"/>
</dbReference>
<sequence length="71" mass="7721">MTLGPRVVIVFGGLQGLESALDADEEINETDPAKIFPIYVNSLPGQGSRIIRTEEAIPITLSLIKDKLENL</sequence>
<dbReference type="InterPro" id="IPR029028">
    <property type="entry name" value="Alpha/beta_knot_MTases"/>
</dbReference>
<dbReference type="WBParaSite" id="PSU_v2.g20987.t1">
    <property type="protein sequence ID" value="PSU_v2.g20987.t1"/>
    <property type="gene ID" value="PSU_v2.g20987"/>
</dbReference>
<dbReference type="InterPro" id="IPR003750">
    <property type="entry name" value="Put_MeTrfase-C9orf114-like"/>
</dbReference>
<protein>
    <submittedName>
        <fullName evidence="3">Uncharacterized protein</fullName>
    </submittedName>
</protein>
<comment type="similarity">
    <text evidence="1">Belongs to the class IV-like SAM-binding methyltransferase superfamily.</text>
</comment>
<keyword evidence="2" id="KW-1185">Reference proteome</keyword>
<organism evidence="2 3">
    <name type="scientific">Panagrolaimus superbus</name>
    <dbReference type="NCBI Taxonomy" id="310955"/>
    <lineage>
        <taxon>Eukaryota</taxon>
        <taxon>Metazoa</taxon>
        <taxon>Ecdysozoa</taxon>
        <taxon>Nematoda</taxon>
        <taxon>Chromadorea</taxon>
        <taxon>Rhabditida</taxon>
        <taxon>Tylenchina</taxon>
        <taxon>Panagrolaimomorpha</taxon>
        <taxon>Panagrolaimoidea</taxon>
        <taxon>Panagrolaimidae</taxon>
        <taxon>Panagrolaimus</taxon>
    </lineage>
</organism>
<dbReference type="SUPFAM" id="SSF75217">
    <property type="entry name" value="alpha/beta knot"/>
    <property type="match status" value="1"/>
</dbReference>
<accession>A0A914YNJ7</accession>
<dbReference type="AlphaFoldDB" id="A0A914YNJ7"/>
<dbReference type="InterPro" id="IPR029026">
    <property type="entry name" value="tRNA_m1G_MTases_N"/>
</dbReference>
<proteinExistence type="inferred from homology"/>
<evidence type="ECO:0000313" key="2">
    <source>
        <dbReference type="Proteomes" id="UP000887577"/>
    </source>
</evidence>
<dbReference type="PANTHER" id="PTHR12150:SF13">
    <property type="entry name" value="METHYLTRANSFERASE C9ORF114-RELATED"/>
    <property type="match status" value="1"/>
</dbReference>
<name>A0A914YNJ7_9BILA</name>